<dbReference type="AlphaFoldDB" id="A0AAN9Y738"/>
<proteinExistence type="predicted"/>
<reference evidence="1 2" key="1">
    <citation type="submission" date="2024-03" db="EMBL/GenBank/DDBJ databases">
        <title>Adaptation during the transition from Ophiocordyceps entomopathogen to insect associate is accompanied by gene loss and intensified selection.</title>
        <authorList>
            <person name="Ward C.M."/>
            <person name="Onetto C.A."/>
            <person name="Borneman A.R."/>
        </authorList>
    </citation>
    <scope>NUCLEOTIDE SEQUENCE [LARGE SCALE GENOMIC DNA]</scope>
    <source>
        <strain evidence="1">AWRI1</strain>
        <tissue evidence="1">Single Adult Female</tissue>
    </source>
</reference>
<comment type="caution">
    <text evidence="1">The sequence shown here is derived from an EMBL/GenBank/DDBJ whole genome shotgun (WGS) entry which is preliminary data.</text>
</comment>
<evidence type="ECO:0000313" key="2">
    <source>
        <dbReference type="Proteomes" id="UP001367676"/>
    </source>
</evidence>
<sequence>MRQCDRYIGLYLRIYQKGGKDPHGYNFCKRENENENENEKQELGGARWICQTERDDLGAERGTSCGIWKWQVAAKAASGGNVSRLLHTRFAVNTRRDDTRADADALALALAVTHTSSSSSSGPSKSATVSAPTYSDSSRRTAIKWEGAGDESIELKSIRRCTVSRCHGVTVSRCHGVRVSPNKFLKLKCTGRVSSQSVGWLETRIQINAFERSTGELESLSSGCRQLADGYMAGLEMLPNVGGGGRGGEVKIKNCQSEATNGSAADISG</sequence>
<accession>A0AAN9Y738</accession>
<protein>
    <submittedName>
        <fullName evidence="1">Uncharacterized protein</fullName>
    </submittedName>
</protein>
<keyword evidence="2" id="KW-1185">Reference proteome</keyword>
<dbReference type="Proteomes" id="UP001367676">
    <property type="component" value="Unassembled WGS sequence"/>
</dbReference>
<gene>
    <name evidence="1" type="ORF">V9T40_008022</name>
</gene>
<evidence type="ECO:0000313" key="1">
    <source>
        <dbReference type="EMBL" id="KAK7602433.1"/>
    </source>
</evidence>
<name>A0AAN9Y738_9HEMI</name>
<organism evidence="1 2">
    <name type="scientific">Parthenolecanium corni</name>
    <dbReference type="NCBI Taxonomy" id="536013"/>
    <lineage>
        <taxon>Eukaryota</taxon>
        <taxon>Metazoa</taxon>
        <taxon>Ecdysozoa</taxon>
        <taxon>Arthropoda</taxon>
        <taxon>Hexapoda</taxon>
        <taxon>Insecta</taxon>
        <taxon>Pterygota</taxon>
        <taxon>Neoptera</taxon>
        <taxon>Paraneoptera</taxon>
        <taxon>Hemiptera</taxon>
        <taxon>Sternorrhyncha</taxon>
        <taxon>Coccoidea</taxon>
        <taxon>Coccidae</taxon>
        <taxon>Parthenolecanium</taxon>
    </lineage>
</organism>
<dbReference type="EMBL" id="JBBCAQ010000008">
    <property type="protein sequence ID" value="KAK7602433.1"/>
    <property type="molecule type" value="Genomic_DNA"/>
</dbReference>